<evidence type="ECO:0000256" key="2">
    <source>
        <dbReference type="ARBA" id="ARBA00012344"/>
    </source>
</evidence>
<dbReference type="Proteomes" id="UP001307889">
    <property type="component" value="Chromosome 4"/>
</dbReference>
<evidence type="ECO:0000313" key="5">
    <source>
        <dbReference type="EMBL" id="BES93136.1"/>
    </source>
</evidence>
<evidence type="ECO:0000256" key="3">
    <source>
        <dbReference type="ARBA" id="ARBA00023239"/>
    </source>
</evidence>
<name>A0ABN7AQF4_9HEMI</name>
<dbReference type="SUPFAM" id="SSF110857">
    <property type="entry name" value="Gamma-glutamyl cyclotransferase-like"/>
    <property type="match status" value="1"/>
</dbReference>
<protein>
    <recommendedName>
        <fullName evidence="2">glutathione-specific gamma-glutamylcyclotransferase</fullName>
        <ecNumber evidence="2">4.3.2.7</ecNumber>
    </recommendedName>
</protein>
<dbReference type="PANTHER" id="PTHR12192:SF26">
    <property type="entry name" value="GLUTATHIONE-SPECIFIC GAMMA-GLUTAMYLCYCLOTRANSFERASE 1"/>
    <property type="match status" value="1"/>
</dbReference>
<keyword evidence="6" id="KW-1185">Reference proteome</keyword>
<reference evidence="5 6" key="1">
    <citation type="submission" date="2023-09" db="EMBL/GenBank/DDBJ databases">
        <title>Nesidiocoris tenuis whole genome shotgun sequence.</title>
        <authorList>
            <person name="Shibata T."/>
            <person name="Shimoda M."/>
            <person name="Kobayashi T."/>
            <person name="Uehara T."/>
        </authorList>
    </citation>
    <scope>NUCLEOTIDE SEQUENCE [LARGE SCALE GENOMIC DNA]</scope>
    <source>
        <strain evidence="5 6">Japan</strain>
    </source>
</reference>
<dbReference type="EC" id="4.3.2.7" evidence="2"/>
<evidence type="ECO:0000313" key="6">
    <source>
        <dbReference type="Proteomes" id="UP001307889"/>
    </source>
</evidence>
<dbReference type="Gene3D" id="3.10.490.10">
    <property type="entry name" value="Gamma-glutamyl cyclotransferase-like"/>
    <property type="match status" value="1"/>
</dbReference>
<dbReference type="InterPro" id="IPR006840">
    <property type="entry name" value="ChaC"/>
</dbReference>
<keyword evidence="3" id="KW-0456">Lyase</keyword>
<proteinExistence type="inferred from homology"/>
<dbReference type="InterPro" id="IPR013024">
    <property type="entry name" value="GGCT-like"/>
</dbReference>
<dbReference type="CDD" id="cd06661">
    <property type="entry name" value="GGCT_like"/>
    <property type="match status" value="1"/>
</dbReference>
<dbReference type="EMBL" id="AP028912">
    <property type="protein sequence ID" value="BES93136.1"/>
    <property type="molecule type" value="Genomic_DNA"/>
</dbReference>
<comment type="catalytic activity">
    <reaction evidence="4">
        <text>glutathione = L-cysteinylglycine + 5-oxo-L-proline</text>
        <dbReference type="Rhea" id="RHEA:47724"/>
        <dbReference type="ChEBI" id="CHEBI:57925"/>
        <dbReference type="ChEBI" id="CHEBI:58402"/>
        <dbReference type="ChEBI" id="CHEBI:61694"/>
        <dbReference type="EC" id="4.3.2.7"/>
    </reaction>
</comment>
<organism evidence="5 6">
    <name type="scientific">Nesidiocoris tenuis</name>
    <dbReference type="NCBI Taxonomy" id="355587"/>
    <lineage>
        <taxon>Eukaryota</taxon>
        <taxon>Metazoa</taxon>
        <taxon>Ecdysozoa</taxon>
        <taxon>Arthropoda</taxon>
        <taxon>Hexapoda</taxon>
        <taxon>Insecta</taxon>
        <taxon>Pterygota</taxon>
        <taxon>Neoptera</taxon>
        <taxon>Paraneoptera</taxon>
        <taxon>Hemiptera</taxon>
        <taxon>Heteroptera</taxon>
        <taxon>Panheteroptera</taxon>
        <taxon>Cimicomorpha</taxon>
        <taxon>Miridae</taxon>
        <taxon>Dicyphina</taxon>
        <taxon>Nesidiocoris</taxon>
    </lineage>
</organism>
<evidence type="ECO:0000256" key="4">
    <source>
        <dbReference type="ARBA" id="ARBA00048073"/>
    </source>
</evidence>
<dbReference type="Pfam" id="PF04752">
    <property type="entry name" value="ChaC"/>
    <property type="match status" value="1"/>
</dbReference>
<dbReference type="InterPro" id="IPR036568">
    <property type="entry name" value="GGCT-like_sf"/>
</dbReference>
<comment type="similarity">
    <text evidence="1">Belongs to the gamma-glutamylcyclotransferase family. ChaC subfamily.</text>
</comment>
<dbReference type="PANTHER" id="PTHR12192">
    <property type="entry name" value="CATION TRANSPORT PROTEIN CHAC-RELATED"/>
    <property type="match status" value="1"/>
</dbReference>
<evidence type="ECO:0000256" key="1">
    <source>
        <dbReference type="ARBA" id="ARBA00009662"/>
    </source>
</evidence>
<gene>
    <name evidence="5" type="ORF">NTJ_05945</name>
</gene>
<sequence>MAERNVRSLWVFGYGSLLWAPGFTYTDSAQGVVRGYARRFWQGNVTHRGTPTKPGRVATLVEDPHADVWGVAYELCGDDALAYLNNREVALGGYVTKFSKFYPEDGTGPFPVLLYIATKDSCHWLGQAPEDLIAEEIVGSSGASGHNVEYLLRLAEYVRGHAPSVEDKHLFTLEEHVRQRIAEKRLNLELLMGPPVRKPSPIRLPAREEQPVPRAPVGFSDLVDNTKYRCLGM</sequence>
<accession>A0ABN7AQF4</accession>